<keyword evidence="2" id="KW-1185">Reference proteome</keyword>
<dbReference type="AlphaFoldDB" id="A0A6A6E2K1"/>
<dbReference type="OrthoDB" id="3797059at2759"/>
<gene>
    <name evidence="1" type="ORF">K469DRAFT_574731</name>
</gene>
<dbReference type="Proteomes" id="UP000800200">
    <property type="component" value="Unassembled WGS sequence"/>
</dbReference>
<name>A0A6A6E2K1_9PEZI</name>
<feature type="non-terminal residue" evidence="1">
    <location>
        <position position="1"/>
    </location>
</feature>
<evidence type="ECO:0000313" key="1">
    <source>
        <dbReference type="EMBL" id="KAF2186024.1"/>
    </source>
</evidence>
<organism evidence="1 2">
    <name type="scientific">Zopfia rhizophila CBS 207.26</name>
    <dbReference type="NCBI Taxonomy" id="1314779"/>
    <lineage>
        <taxon>Eukaryota</taxon>
        <taxon>Fungi</taxon>
        <taxon>Dikarya</taxon>
        <taxon>Ascomycota</taxon>
        <taxon>Pezizomycotina</taxon>
        <taxon>Dothideomycetes</taxon>
        <taxon>Dothideomycetes incertae sedis</taxon>
        <taxon>Zopfiaceae</taxon>
        <taxon>Zopfia</taxon>
    </lineage>
</organism>
<accession>A0A6A6E2K1</accession>
<reference evidence="1" key="1">
    <citation type="journal article" date="2020" name="Stud. Mycol.">
        <title>101 Dothideomycetes genomes: a test case for predicting lifestyles and emergence of pathogens.</title>
        <authorList>
            <person name="Haridas S."/>
            <person name="Albert R."/>
            <person name="Binder M."/>
            <person name="Bloem J."/>
            <person name="Labutti K."/>
            <person name="Salamov A."/>
            <person name="Andreopoulos B."/>
            <person name="Baker S."/>
            <person name="Barry K."/>
            <person name="Bills G."/>
            <person name="Bluhm B."/>
            <person name="Cannon C."/>
            <person name="Castanera R."/>
            <person name="Culley D."/>
            <person name="Daum C."/>
            <person name="Ezra D."/>
            <person name="Gonzalez J."/>
            <person name="Henrissat B."/>
            <person name="Kuo A."/>
            <person name="Liang C."/>
            <person name="Lipzen A."/>
            <person name="Lutzoni F."/>
            <person name="Magnuson J."/>
            <person name="Mondo S."/>
            <person name="Nolan M."/>
            <person name="Ohm R."/>
            <person name="Pangilinan J."/>
            <person name="Park H.-J."/>
            <person name="Ramirez L."/>
            <person name="Alfaro M."/>
            <person name="Sun H."/>
            <person name="Tritt A."/>
            <person name="Yoshinaga Y."/>
            <person name="Zwiers L.-H."/>
            <person name="Turgeon B."/>
            <person name="Goodwin S."/>
            <person name="Spatafora J."/>
            <person name="Crous P."/>
            <person name="Grigoriev I."/>
        </authorList>
    </citation>
    <scope>NUCLEOTIDE SEQUENCE</scope>
    <source>
        <strain evidence="1">CBS 207.26</strain>
    </source>
</reference>
<evidence type="ECO:0000313" key="2">
    <source>
        <dbReference type="Proteomes" id="UP000800200"/>
    </source>
</evidence>
<protein>
    <submittedName>
        <fullName evidence="1">Uncharacterized protein</fullName>
    </submittedName>
</protein>
<sequence>ERLETPPVPSAVIPFSHDRDFIEPETILKQINQKCVVPGSRTALISLGGVG</sequence>
<proteinExistence type="predicted"/>
<dbReference type="EMBL" id="ML994631">
    <property type="protein sequence ID" value="KAF2186024.1"/>
    <property type="molecule type" value="Genomic_DNA"/>
</dbReference>